<comment type="caution">
    <text evidence="3">The sequence shown here is derived from an EMBL/GenBank/DDBJ whole genome shotgun (WGS) entry which is preliminary data.</text>
</comment>
<accession>A0ABQ4ZNA0</accession>
<keyword evidence="4" id="KW-1185">Reference proteome</keyword>
<name>A0ABQ4ZNA0_9ASTR</name>
<keyword evidence="1" id="KW-0175">Coiled coil</keyword>
<reference evidence="3" key="2">
    <citation type="submission" date="2022-01" db="EMBL/GenBank/DDBJ databases">
        <authorList>
            <person name="Yamashiro T."/>
            <person name="Shiraishi A."/>
            <person name="Satake H."/>
            <person name="Nakayama K."/>
        </authorList>
    </citation>
    <scope>NUCLEOTIDE SEQUENCE</scope>
</reference>
<dbReference type="Proteomes" id="UP001151760">
    <property type="component" value="Unassembled WGS sequence"/>
</dbReference>
<organism evidence="3 4">
    <name type="scientific">Tanacetum coccineum</name>
    <dbReference type="NCBI Taxonomy" id="301880"/>
    <lineage>
        <taxon>Eukaryota</taxon>
        <taxon>Viridiplantae</taxon>
        <taxon>Streptophyta</taxon>
        <taxon>Embryophyta</taxon>
        <taxon>Tracheophyta</taxon>
        <taxon>Spermatophyta</taxon>
        <taxon>Magnoliopsida</taxon>
        <taxon>eudicotyledons</taxon>
        <taxon>Gunneridae</taxon>
        <taxon>Pentapetalae</taxon>
        <taxon>asterids</taxon>
        <taxon>campanulids</taxon>
        <taxon>Asterales</taxon>
        <taxon>Asteraceae</taxon>
        <taxon>Asteroideae</taxon>
        <taxon>Anthemideae</taxon>
        <taxon>Anthemidinae</taxon>
        <taxon>Tanacetum</taxon>
    </lineage>
</organism>
<dbReference type="EMBL" id="BQNB010011524">
    <property type="protein sequence ID" value="GJS91679.1"/>
    <property type="molecule type" value="Genomic_DNA"/>
</dbReference>
<feature type="compositionally biased region" description="Basic and acidic residues" evidence="2">
    <location>
        <begin position="1"/>
        <end position="41"/>
    </location>
</feature>
<evidence type="ECO:0000256" key="1">
    <source>
        <dbReference type="SAM" id="Coils"/>
    </source>
</evidence>
<protein>
    <submittedName>
        <fullName evidence="3">Uncharacterized protein</fullName>
    </submittedName>
</protein>
<evidence type="ECO:0000313" key="4">
    <source>
        <dbReference type="Proteomes" id="UP001151760"/>
    </source>
</evidence>
<proteinExistence type="predicted"/>
<gene>
    <name evidence="3" type="ORF">Tco_0774315</name>
</gene>
<feature type="region of interest" description="Disordered" evidence="2">
    <location>
        <begin position="1"/>
        <end position="74"/>
    </location>
</feature>
<reference evidence="3" key="1">
    <citation type="journal article" date="2022" name="Int. J. Mol. Sci.">
        <title>Draft Genome of Tanacetum Coccineum: Genomic Comparison of Closely Related Tanacetum-Family Plants.</title>
        <authorList>
            <person name="Yamashiro T."/>
            <person name="Shiraishi A."/>
            <person name="Nakayama K."/>
            <person name="Satake H."/>
        </authorList>
    </citation>
    <scope>NUCLEOTIDE SEQUENCE</scope>
</reference>
<evidence type="ECO:0000256" key="2">
    <source>
        <dbReference type="SAM" id="MobiDB-lite"/>
    </source>
</evidence>
<feature type="compositionally biased region" description="Basic and acidic residues" evidence="2">
    <location>
        <begin position="53"/>
        <end position="74"/>
    </location>
</feature>
<sequence length="262" mass="29927">MESNKKSIDERALHKREYDTRVNERQRQTTKGKVDTCKALDDSLVNTASSGTKSKEQDTSSKSRNDAHADDADIRPIYDEEPVAEVQLITDHNVFATGQHHTEQPEFNNKGEVDQNAKQCHDKCPLPAKLTDNQITQHSYQSLESKNICLKKTVAQFQKDFSKLEANCVNLELKYQNQALKEGQHGQFLKAKSNEAKVEHDIDVIETINIELEHKVAKLLKENETLKRHYKELSDSIKTMRAKTIEHTTSLIAKNDEFKAQL</sequence>
<feature type="coiled-coil region" evidence="1">
    <location>
        <begin position="209"/>
        <end position="243"/>
    </location>
</feature>
<evidence type="ECO:0000313" key="3">
    <source>
        <dbReference type="EMBL" id="GJS91679.1"/>
    </source>
</evidence>